<feature type="compositionally biased region" description="Low complexity" evidence="25">
    <location>
        <begin position="1"/>
        <end position="12"/>
    </location>
</feature>
<dbReference type="InterPro" id="IPR052187">
    <property type="entry name" value="MFSD1"/>
</dbReference>
<dbReference type="InterPro" id="IPR020846">
    <property type="entry name" value="MFS_dom"/>
</dbReference>
<feature type="transmembrane region" description="Helical" evidence="26">
    <location>
        <begin position="195"/>
        <end position="218"/>
    </location>
</feature>
<evidence type="ECO:0000256" key="6">
    <source>
        <dbReference type="ARBA" id="ARBA00023136"/>
    </source>
</evidence>
<evidence type="ECO:0000256" key="10">
    <source>
        <dbReference type="ARBA" id="ARBA00044881"/>
    </source>
</evidence>
<comment type="catalytic activity">
    <reaction evidence="11">
        <text>L-alpha-aminoacyl-L-histidine(out) = L-alpha-aminoacyl-L-histidine(in)</text>
        <dbReference type="Rhea" id="RHEA:79375"/>
        <dbReference type="ChEBI" id="CHEBI:229967"/>
    </reaction>
</comment>
<feature type="region of interest" description="Disordered" evidence="25">
    <location>
        <begin position="1"/>
        <end position="34"/>
    </location>
</feature>
<evidence type="ECO:0000313" key="28">
    <source>
        <dbReference type="EMBL" id="KAK8749532.1"/>
    </source>
</evidence>
<comment type="similarity">
    <text evidence="2">Belongs to the major facilitator superfamily.</text>
</comment>
<keyword evidence="3" id="KW-0813">Transport</keyword>
<evidence type="ECO:0000256" key="25">
    <source>
        <dbReference type="SAM" id="MobiDB-lite"/>
    </source>
</evidence>
<evidence type="ECO:0000256" key="8">
    <source>
        <dbReference type="ARBA" id="ARBA00044876"/>
    </source>
</evidence>
<comment type="catalytic activity">
    <reaction evidence="18">
        <text>L-histidyl-L-alpha-amino acid(out) = L-histidyl-L-alpha-amino acid(in)</text>
        <dbReference type="Rhea" id="RHEA:79379"/>
        <dbReference type="ChEBI" id="CHEBI:229964"/>
    </reaction>
</comment>
<dbReference type="Gene3D" id="1.20.1250.20">
    <property type="entry name" value="MFS general substrate transporter like domains"/>
    <property type="match status" value="2"/>
</dbReference>
<evidence type="ECO:0000256" key="2">
    <source>
        <dbReference type="ARBA" id="ARBA00008335"/>
    </source>
</evidence>
<comment type="catalytic activity">
    <reaction evidence="12">
        <text>L-lysyl-L-alpha-amino acid(out) = L-lysyl-L-alpha-amino acid(in)</text>
        <dbReference type="Rhea" id="RHEA:79387"/>
        <dbReference type="ChEBI" id="CHEBI:229965"/>
    </reaction>
</comment>
<comment type="catalytic activity">
    <reaction evidence="15">
        <text>L-arginyl-L-alpha-amino acid(out) = L-arginyl-L-alpha-amino acid(in)</text>
        <dbReference type="Rhea" id="RHEA:79371"/>
        <dbReference type="ChEBI" id="CHEBI:84315"/>
    </reaction>
</comment>
<comment type="catalytic activity">
    <reaction evidence="13">
        <text>L-alpha-aminoacyl-L-lysine(out) = L-alpha-aminoacyl-L-lysine(in)</text>
        <dbReference type="Rhea" id="RHEA:79383"/>
        <dbReference type="ChEBI" id="CHEBI:229966"/>
    </reaction>
</comment>
<evidence type="ECO:0000256" key="9">
    <source>
        <dbReference type="ARBA" id="ARBA00044878"/>
    </source>
</evidence>
<dbReference type="EMBL" id="JARKIK010000009">
    <property type="protein sequence ID" value="KAK8749532.1"/>
    <property type="molecule type" value="Genomic_DNA"/>
</dbReference>
<feature type="transmembrane region" description="Helical" evidence="26">
    <location>
        <begin position="444"/>
        <end position="461"/>
    </location>
</feature>
<dbReference type="CDD" id="cd17340">
    <property type="entry name" value="MFS_MFSD1"/>
    <property type="match status" value="1"/>
</dbReference>
<keyword evidence="5 26" id="KW-1133">Transmembrane helix</keyword>
<evidence type="ECO:0000256" key="1">
    <source>
        <dbReference type="ARBA" id="ARBA00004155"/>
    </source>
</evidence>
<dbReference type="PROSITE" id="PS50850">
    <property type="entry name" value="MFS"/>
    <property type="match status" value="1"/>
</dbReference>
<feature type="domain" description="Major facilitator superfamily (MFS) profile" evidence="27">
    <location>
        <begin position="64"/>
        <end position="465"/>
    </location>
</feature>
<evidence type="ECO:0000256" key="16">
    <source>
        <dbReference type="ARBA" id="ARBA00044900"/>
    </source>
</evidence>
<evidence type="ECO:0000256" key="17">
    <source>
        <dbReference type="ARBA" id="ARBA00044903"/>
    </source>
</evidence>
<keyword evidence="29" id="KW-1185">Reference proteome</keyword>
<feature type="transmembrane region" description="Helical" evidence="26">
    <location>
        <begin position="103"/>
        <end position="125"/>
    </location>
</feature>
<reference evidence="28 29" key="1">
    <citation type="journal article" date="2024" name="BMC Genomics">
        <title>Genome assembly of redclaw crayfish (Cherax quadricarinatus) provides insights into its immune adaptation and hypoxia tolerance.</title>
        <authorList>
            <person name="Liu Z."/>
            <person name="Zheng J."/>
            <person name="Li H."/>
            <person name="Fang K."/>
            <person name="Wang S."/>
            <person name="He J."/>
            <person name="Zhou D."/>
            <person name="Weng S."/>
            <person name="Chi M."/>
            <person name="Gu Z."/>
            <person name="He J."/>
            <person name="Li F."/>
            <person name="Wang M."/>
        </authorList>
    </citation>
    <scope>NUCLEOTIDE SEQUENCE [LARGE SCALE GENOMIC DNA]</scope>
    <source>
        <strain evidence="28">ZL_2023a</strain>
    </source>
</reference>
<comment type="caution">
    <text evidence="28">The sequence shown here is derived from an EMBL/GenBank/DDBJ whole genome shotgun (WGS) entry which is preliminary data.</text>
</comment>
<evidence type="ECO:0000256" key="14">
    <source>
        <dbReference type="ARBA" id="ARBA00044898"/>
    </source>
</evidence>
<evidence type="ECO:0000256" key="23">
    <source>
        <dbReference type="ARBA" id="ARBA00045709"/>
    </source>
</evidence>
<proteinExistence type="inferred from homology"/>
<comment type="catalytic activity">
    <reaction evidence="14">
        <text>L-aspartyl-L-lysine(out) = L-aspartyl-L-lysine(in)</text>
        <dbReference type="Rhea" id="RHEA:79411"/>
        <dbReference type="ChEBI" id="CHEBI:229953"/>
    </reaction>
</comment>
<dbReference type="SUPFAM" id="SSF103473">
    <property type="entry name" value="MFS general substrate transporter"/>
    <property type="match status" value="1"/>
</dbReference>
<comment type="catalytic activity">
    <reaction evidence="17">
        <text>L-arginyl-glycine(out) = L-arginyl-glycine(in)</text>
        <dbReference type="Rhea" id="RHEA:79391"/>
        <dbReference type="ChEBI" id="CHEBI:229955"/>
    </reaction>
</comment>
<evidence type="ECO:0000313" key="29">
    <source>
        <dbReference type="Proteomes" id="UP001445076"/>
    </source>
</evidence>
<dbReference type="InterPro" id="IPR036259">
    <property type="entry name" value="MFS_trans_sf"/>
</dbReference>
<evidence type="ECO:0000256" key="18">
    <source>
        <dbReference type="ARBA" id="ARBA00044912"/>
    </source>
</evidence>
<feature type="transmembrane region" description="Helical" evidence="26">
    <location>
        <begin position="351"/>
        <end position="370"/>
    </location>
</feature>
<evidence type="ECO:0000256" key="24">
    <source>
        <dbReference type="ARBA" id="ARBA00046376"/>
    </source>
</evidence>
<comment type="catalytic activity">
    <reaction evidence="9">
        <text>L-histidyl-glycine(out) = L-histidyl-glycine(in)</text>
        <dbReference type="Rhea" id="RHEA:79395"/>
        <dbReference type="ChEBI" id="CHEBI:229957"/>
    </reaction>
</comment>
<evidence type="ECO:0000256" key="19">
    <source>
        <dbReference type="ARBA" id="ARBA00044919"/>
    </source>
</evidence>
<dbReference type="Pfam" id="PF07690">
    <property type="entry name" value="MFS_1"/>
    <property type="match status" value="1"/>
</dbReference>
<feature type="transmembrane region" description="Helical" evidence="26">
    <location>
        <begin position="284"/>
        <end position="304"/>
    </location>
</feature>
<comment type="catalytic activity">
    <reaction evidence="8">
        <text>L-lysyl-L-alanine(out) = L-lysyl-L-alanine(in)</text>
        <dbReference type="Rhea" id="RHEA:79399"/>
        <dbReference type="ChEBI" id="CHEBI:229954"/>
    </reaction>
</comment>
<evidence type="ECO:0000256" key="13">
    <source>
        <dbReference type="ARBA" id="ARBA00044893"/>
    </source>
</evidence>
<evidence type="ECO:0000256" key="5">
    <source>
        <dbReference type="ARBA" id="ARBA00022989"/>
    </source>
</evidence>
<comment type="catalytic activity">
    <reaction evidence="16">
        <text>L-lysyl-L-lysine(out) = L-lysyl-L-lysine(in)</text>
        <dbReference type="Rhea" id="RHEA:79403"/>
        <dbReference type="ChEBI" id="CHEBI:229956"/>
    </reaction>
</comment>
<evidence type="ECO:0000256" key="21">
    <source>
        <dbReference type="ARBA" id="ARBA00044985"/>
    </source>
</evidence>
<evidence type="ECO:0000256" key="3">
    <source>
        <dbReference type="ARBA" id="ARBA00022448"/>
    </source>
</evidence>
<evidence type="ECO:0000256" key="20">
    <source>
        <dbReference type="ARBA" id="ARBA00044924"/>
    </source>
</evidence>
<feature type="transmembrane region" description="Helical" evidence="26">
    <location>
        <begin position="62"/>
        <end position="82"/>
    </location>
</feature>
<gene>
    <name evidence="28" type="ORF">OTU49_015414</name>
</gene>
<comment type="subcellular location">
    <subcellularLocation>
        <location evidence="1">Lysosome membrane</location>
        <topology evidence="1">Multi-pass membrane protein</topology>
    </subcellularLocation>
</comment>
<accession>A0AAW0YCW3</accession>
<dbReference type="Proteomes" id="UP001445076">
    <property type="component" value="Unassembled WGS sequence"/>
</dbReference>
<keyword evidence="6 26" id="KW-0472">Membrane</keyword>
<comment type="function">
    <text evidence="23">Lysosomal dipeptide uniporter that selectively exports lysine, arginine or histidine-containing dipeptides with a net positive charge from the lysosome lumen into the cytosol. Could play a role in a specific type of protein O-glycosylation indirectly regulating macrophages migration and tissue invasion. Also essential for liver homeostasis.</text>
</comment>
<name>A0AAW0YCW3_CHEQU</name>
<evidence type="ECO:0000256" key="15">
    <source>
        <dbReference type="ARBA" id="ARBA00044899"/>
    </source>
</evidence>
<evidence type="ECO:0000256" key="11">
    <source>
        <dbReference type="ARBA" id="ARBA00044884"/>
    </source>
</evidence>
<keyword evidence="4 26" id="KW-0812">Transmembrane</keyword>
<comment type="catalytic activity">
    <reaction evidence="20">
        <text>L-lysyl-glycine(out) = L-lysyl-glycine(in)</text>
        <dbReference type="Rhea" id="RHEA:79407"/>
        <dbReference type="ChEBI" id="CHEBI:191202"/>
    </reaction>
</comment>
<comment type="subunit">
    <text evidence="24">Homodimer. Interacts with lysosomal protein GLMP (via lumenal domain); the interaction starts while both proteins are still in the endoplasmic reticulum and is required for stabilization of MFSD1 in lysosomes but has no direct effect on its targeting to lysosomes or transporter activity.</text>
</comment>
<dbReference type="GO" id="GO:0005765">
    <property type="term" value="C:lysosomal membrane"/>
    <property type="evidence" value="ECO:0007669"/>
    <property type="project" value="UniProtKB-SubCell"/>
</dbReference>
<evidence type="ECO:0000259" key="27">
    <source>
        <dbReference type="PROSITE" id="PS50850"/>
    </source>
</evidence>
<evidence type="ECO:0000256" key="12">
    <source>
        <dbReference type="ARBA" id="ARBA00044891"/>
    </source>
</evidence>
<feature type="transmembrane region" description="Helical" evidence="26">
    <location>
        <begin position="131"/>
        <end position="155"/>
    </location>
</feature>
<evidence type="ECO:0000256" key="4">
    <source>
        <dbReference type="ARBA" id="ARBA00022692"/>
    </source>
</evidence>
<keyword evidence="7" id="KW-0458">Lysosome</keyword>
<comment type="catalytic activity">
    <reaction evidence="10">
        <text>L-alpha-aminoacyl-L-arginine(out) = L-alpha-aminoacyl-L-arginine(in)</text>
        <dbReference type="Rhea" id="RHEA:79367"/>
        <dbReference type="ChEBI" id="CHEBI:229968"/>
    </reaction>
</comment>
<dbReference type="GO" id="GO:0022857">
    <property type="term" value="F:transmembrane transporter activity"/>
    <property type="evidence" value="ECO:0007669"/>
    <property type="project" value="InterPro"/>
</dbReference>
<evidence type="ECO:0000256" key="22">
    <source>
        <dbReference type="ARBA" id="ARBA00045018"/>
    </source>
</evidence>
<evidence type="ECO:0000256" key="26">
    <source>
        <dbReference type="SAM" id="Phobius"/>
    </source>
</evidence>
<dbReference type="AlphaFoldDB" id="A0AAW0YCW3"/>
<dbReference type="PANTHER" id="PTHR23512">
    <property type="entry name" value="MAJOR FACILITATOR SUPERFAMILY DOMAIN-CONTAINING PROTEIN 1"/>
    <property type="match status" value="1"/>
</dbReference>
<protein>
    <recommendedName>
        <fullName evidence="21">Lysosomal dipeptide transporter MFSD1</fullName>
    </recommendedName>
    <alternativeName>
        <fullName evidence="22">Major facilitator superfamily domain-containing protein 1</fullName>
    </alternativeName>
</protein>
<comment type="catalytic activity">
    <reaction evidence="19">
        <text>L-alanyl-L-lysine(out) = L-alanyl-L-lysine(in)</text>
        <dbReference type="Rhea" id="RHEA:79415"/>
        <dbReference type="ChEBI" id="CHEBI:192470"/>
    </reaction>
</comment>
<feature type="transmembrane region" description="Helical" evidence="26">
    <location>
        <begin position="376"/>
        <end position="397"/>
    </location>
</feature>
<feature type="transmembrane region" description="Helical" evidence="26">
    <location>
        <begin position="230"/>
        <end position="255"/>
    </location>
</feature>
<feature type="transmembrane region" description="Helical" evidence="26">
    <location>
        <begin position="324"/>
        <end position="344"/>
    </location>
</feature>
<organism evidence="28 29">
    <name type="scientific">Cherax quadricarinatus</name>
    <name type="common">Australian red claw crayfish</name>
    <dbReference type="NCBI Taxonomy" id="27406"/>
    <lineage>
        <taxon>Eukaryota</taxon>
        <taxon>Metazoa</taxon>
        <taxon>Ecdysozoa</taxon>
        <taxon>Arthropoda</taxon>
        <taxon>Crustacea</taxon>
        <taxon>Multicrustacea</taxon>
        <taxon>Malacostraca</taxon>
        <taxon>Eumalacostraca</taxon>
        <taxon>Eucarida</taxon>
        <taxon>Decapoda</taxon>
        <taxon>Pleocyemata</taxon>
        <taxon>Astacidea</taxon>
        <taxon>Parastacoidea</taxon>
        <taxon>Parastacidae</taxon>
        <taxon>Cherax</taxon>
    </lineage>
</organism>
<sequence length="489" mass="53664">MVESISSHDSSSVQDEYQATPPSFGEDTGVENNLGQENTQQDEVEVLTGCGGLACCNPNNGAYRFIALVFMCFLSFGSYFCYDTPGALQDHIKSDMNVNTLQFASLYSLYSWPNVILCFVGGFLIDRIFGIRLGAIIFSSIVTLGQFVYALGGIINQFWMMQVGRFIFGIGGESLAVAQNTYTVSWFKGKELNTVFGLLLSMARVGSTVNFLVMVPLYDWVGTFAQGHKQLGISLMIAGATCLFSLGCALLLGILDKRRTKILRLNTAETGEKVHLSDVLSFPLTFWLISVICVSYYVAIFPFIGLAKVFFMRKFELNDKTSNAVSSIVYIISAIASPILGFVVDRTGRNIFWVFLAVLVSLGCHALLAFTFLNPFVAMSILGLAYSLLASALWPMVSLVIPDHQLGTAYGMMQSIQNLGLALISMLAGLIVDVKGYLVLEMFYMVWLCIALVSTVGIWLSDSTKGGILNLSVSQRCRREEDTECLLES</sequence>
<dbReference type="InterPro" id="IPR011701">
    <property type="entry name" value="MFS"/>
</dbReference>
<dbReference type="PANTHER" id="PTHR23512:SF3">
    <property type="entry name" value="MAJOR FACILITATOR SUPERFAMILY DOMAIN-CONTAINING PROTEIN 1"/>
    <property type="match status" value="1"/>
</dbReference>
<evidence type="ECO:0000256" key="7">
    <source>
        <dbReference type="ARBA" id="ARBA00023228"/>
    </source>
</evidence>